<dbReference type="GO" id="GO:0005737">
    <property type="term" value="C:cytoplasm"/>
    <property type="evidence" value="ECO:0007669"/>
    <property type="project" value="TreeGrafter"/>
</dbReference>
<keyword evidence="5" id="KW-0418">Kinase</keyword>
<dbReference type="Proteomes" id="UP001203852">
    <property type="component" value="Unassembled WGS sequence"/>
</dbReference>
<keyword evidence="6" id="KW-1185">Reference proteome</keyword>
<evidence type="ECO:0000256" key="2">
    <source>
        <dbReference type="ARBA" id="ARBA00022840"/>
    </source>
</evidence>
<name>A0AAN6IFJ1_9EURO</name>
<dbReference type="PANTHER" id="PTHR24346:SF30">
    <property type="entry name" value="MATERNAL EMBRYONIC LEUCINE ZIPPER KINASE"/>
    <property type="match status" value="1"/>
</dbReference>
<gene>
    <name evidence="5" type="ORF">EDD36DRAFT_405493</name>
</gene>
<protein>
    <submittedName>
        <fullName evidence="5">Protein-serine/threonine kinase</fullName>
    </submittedName>
</protein>
<dbReference type="Gene3D" id="1.10.510.10">
    <property type="entry name" value="Transferase(Phosphotransferase) domain 1"/>
    <property type="match status" value="1"/>
</dbReference>
<dbReference type="PANTHER" id="PTHR24346">
    <property type="entry name" value="MAP/MICROTUBULE AFFINITY-REGULATING KINASE"/>
    <property type="match status" value="1"/>
</dbReference>
<evidence type="ECO:0000313" key="5">
    <source>
        <dbReference type="EMBL" id="KAI1615683.1"/>
    </source>
</evidence>
<dbReference type="EMBL" id="MU404352">
    <property type="protein sequence ID" value="KAI1615683.1"/>
    <property type="molecule type" value="Genomic_DNA"/>
</dbReference>
<dbReference type="InterPro" id="IPR000719">
    <property type="entry name" value="Prot_kinase_dom"/>
</dbReference>
<organism evidence="5 6">
    <name type="scientific">Exophiala viscosa</name>
    <dbReference type="NCBI Taxonomy" id="2486360"/>
    <lineage>
        <taxon>Eukaryota</taxon>
        <taxon>Fungi</taxon>
        <taxon>Dikarya</taxon>
        <taxon>Ascomycota</taxon>
        <taxon>Pezizomycotina</taxon>
        <taxon>Eurotiomycetes</taxon>
        <taxon>Chaetothyriomycetidae</taxon>
        <taxon>Chaetothyriales</taxon>
        <taxon>Herpotrichiellaceae</taxon>
        <taxon>Exophiala</taxon>
    </lineage>
</organism>
<feature type="compositionally biased region" description="Basic and acidic residues" evidence="3">
    <location>
        <begin position="245"/>
        <end position="261"/>
    </location>
</feature>
<feature type="region of interest" description="Disordered" evidence="3">
    <location>
        <begin position="1"/>
        <end position="64"/>
    </location>
</feature>
<dbReference type="SUPFAM" id="SSF56112">
    <property type="entry name" value="Protein kinase-like (PK-like)"/>
    <property type="match status" value="1"/>
</dbReference>
<evidence type="ECO:0000313" key="6">
    <source>
        <dbReference type="Proteomes" id="UP001203852"/>
    </source>
</evidence>
<accession>A0AAN6IFJ1</accession>
<feature type="compositionally biased region" description="Basic and acidic residues" evidence="3">
    <location>
        <begin position="11"/>
        <end position="21"/>
    </location>
</feature>
<dbReference type="SMART" id="SM00220">
    <property type="entry name" value="S_TKc"/>
    <property type="match status" value="1"/>
</dbReference>
<proteinExistence type="predicted"/>
<feature type="compositionally biased region" description="Basic and acidic residues" evidence="3">
    <location>
        <begin position="33"/>
        <end position="45"/>
    </location>
</feature>
<dbReference type="PROSITE" id="PS00108">
    <property type="entry name" value="PROTEIN_KINASE_ST"/>
    <property type="match status" value="1"/>
</dbReference>
<dbReference type="GO" id="GO:0035556">
    <property type="term" value="P:intracellular signal transduction"/>
    <property type="evidence" value="ECO:0007669"/>
    <property type="project" value="TreeGrafter"/>
</dbReference>
<dbReference type="AlphaFoldDB" id="A0AAN6IFJ1"/>
<feature type="compositionally biased region" description="Low complexity" evidence="3">
    <location>
        <begin position="1"/>
        <end position="10"/>
    </location>
</feature>
<evidence type="ECO:0000256" key="3">
    <source>
        <dbReference type="SAM" id="MobiDB-lite"/>
    </source>
</evidence>
<dbReference type="FunFam" id="1.10.510.10:FF:000640">
    <property type="entry name" value="Serine/threonine-protein kinase PRR1"/>
    <property type="match status" value="1"/>
</dbReference>
<dbReference type="Pfam" id="PF00069">
    <property type="entry name" value="Pkinase"/>
    <property type="match status" value="1"/>
</dbReference>
<evidence type="ECO:0000256" key="1">
    <source>
        <dbReference type="ARBA" id="ARBA00022741"/>
    </source>
</evidence>
<keyword evidence="2" id="KW-0067">ATP-binding</keyword>
<dbReference type="InterPro" id="IPR008271">
    <property type="entry name" value="Ser/Thr_kinase_AS"/>
</dbReference>
<dbReference type="PROSITE" id="PS50011">
    <property type="entry name" value="PROTEIN_KINASE_DOM"/>
    <property type="match status" value="1"/>
</dbReference>
<dbReference type="GO" id="GO:0005524">
    <property type="term" value="F:ATP binding"/>
    <property type="evidence" value="ECO:0007669"/>
    <property type="project" value="UniProtKB-KW"/>
</dbReference>
<keyword evidence="1" id="KW-0547">Nucleotide-binding</keyword>
<keyword evidence="5" id="KW-0808">Transferase</keyword>
<comment type="caution">
    <text evidence="5">The sequence shown here is derived from an EMBL/GenBank/DDBJ whole genome shotgun (WGS) entry which is preliminary data.</text>
</comment>
<sequence>MTDPHPASDSSHPDSDPHDAQGDFSHFSFSQGRSKESEAWSDDRFLLTPPIQPTTADPLGQPIYQNKARALQANQQAFSDNAQLSSSPESSAALHHDAARLISGLHIKTDVNALHRVNSAQSMESESRLRSSTSASSLPYRVPSIRAQLHSAAGSVSPGTTLSSPQIAAMLDITPLPSPTTGAFELLRPISRTRSRGSSVSSLRSFILEMNPPAYAAPNYNLGSLSPTSPRRKGYPGLKSPPRRNSADDRRPSDEESHARSVSDYVPEALAMPKPRHVVVSTGTPAEVNQASSSMHREEFIGPRRSIAEGLEQVNVHLPVVHKMETTHEDEPAPKRPRLEVFHAKGITSGEPRAYEAIKTLGQGTFSKVYLAVRFIHKDRKDSVDYRQDSINMAGVKARSRRMVAVKVVEQGPAGGADAERIEVGLQREVEILKAIQHPSLVHLKAFGKDRAGRALLVMNYCPGGDLFEVATKHQEVLVPALVRRIFSELVSAVRYLHQKYIVHRDIKLENILLNIPVRVHSDVRDWQTLDRAVITLTDMGLSRRIPQPPESPLLTTRCGSEDYAAPEILMGQPYDGRQTDAWALGVVLYALMEGRLPFDPLPGARGDPATLRARTPHRIARCEWAWVKYGDEDGEWDPEKGHGYEGAPACVDGLLKRNTRRKPLSDIREMPWVKDGIRVDGGLRWVEEEL</sequence>
<feature type="region of interest" description="Disordered" evidence="3">
    <location>
        <begin position="217"/>
        <end position="270"/>
    </location>
</feature>
<reference evidence="5" key="1">
    <citation type="journal article" date="2022" name="bioRxiv">
        <title>Deciphering the potential niche of two novel black yeast fungi from a biological soil crust based on their genomes, phenotypes, and melanin regulation.</title>
        <authorList>
            <consortium name="DOE Joint Genome Institute"/>
            <person name="Carr E.C."/>
            <person name="Barton Q."/>
            <person name="Grambo S."/>
            <person name="Sullivan M."/>
            <person name="Renfro C.M."/>
            <person name="Kuo A."/>
            <person name="Pangilinan J."/>
            <person name="Lipzen A."/>
            <person name="Keymanesh K."/>
            <person name="Savage E."/>
            <person name="Barry K."/>
            <person name="Grigoriev I.V."/>
            <person name="Riekhof W.R."/>
            <person name="Harris S.S."/>
        </authorList>
    </citation>
    <scope>NUCLEOTIDE SEQUENCE</scope>
    <source>
        <strain evidence="5">JF 03-4F</strain>
    </source>
</reference>
<feature type="domain" description="Protein kinase" evidence="4">
    <location>
        <begin position="355"/>
        <end position="691"/>
    </location>
</feature>
<dbReference type="GO" id="GO:0004674">
    <property type="term" value="F:protein serine/threonine kinase activity"/>
    <property type="evidence" value="ECO:0007669"/>
    <property type="project" value="TreeGrafter"/>
</dbReference>
<evidence type="ECO:0000259" key="4">
    <source>
        <dbReference type="PROSITE" id="PS50011"/>
    </source>
</evidence>
<dbReference type="InterPro" id="IPR011009">
    <property type="entry name" value="Kinase-like_dom_sf"/>
</dbReference>